<dbReference type="OrthoDB" id="6865449at2"/>
<protein>
    <submittedName>
        <fullName evidence="2">Uncharacterized protein</fullName>
    </submittedName>
</protein>
<evidence type="ECO:0000313" key="3">
    <source>
        <dbReference type="Proteomes" id="UP000318590"/>
    </source>
</evidence>
<accession>A0A547Q5L6</accession>
<reference evidence="2 3" key="1">
    <citation type="submission" date="2019-06" db="EMBL/GenBank/DDBJ databases">
        <title>Paenimaribius caenipelagi gen. nov., sp. nov., isolated from a tidal flat.</title>
        <authorList>
            <person name="Yoon J.-H."/>
        </authorList>
    </citation>
    <scope>NUCLEOTIDE SEQUENCE [LARGE SCALE GENOMIC DNA]</scope>
    <source>
        <strain evidence="2 3">JBTF-M29</strain>
    </source>
</reference>
<dbReference type="AlphaFoldDB" id="A0A547Q5L6"/>
<gene>
    <name evidence="2" type="ORF">FEV53_07920</name>
</gene>
<dbReference type="RefSeq" id="WP_142834269.1">
    <property type="nucleotide sequence ID" value="NZ_VFSV01000010.1"/>
</dbReference>
<keyword evidence="3" id="KW-1185">Reference proteome</keyword>
<name>A0A547Q5L6_9RHOB</name>
<evidence type="ECO:0000313" key="2">
    <source>
        <dbReference type="EMBL" id="TRD21659.1"/>
    </source>
</evidence>
<sequence>MDEIGSGKVICFGKAKPGQLFTGTARPAPDDAHIPTVSADFLRYVILGGCPALTARGVTVPAKGVQVAGLWITGVLDMQTEQITRDIALLDCYIERPPVFYSASLRSLFLSGSELPGFEGDRMTASGGVFFRDMKISREICLPGARIAGNFELTDCAFEAGRGDGIDLTKADIAGIFFFQGVKQLTGAVRMGAARISSLVDDHDSWPSGKVYLNGLTYDAFGGDAATDGTARIAWLDRQRHDDVNEDFRPQPWEQCAKVLREMGHGEAARAVLIAKEERQRRAQRMRLKKAGQPAFATIRAVWDHILWATTAYGHQPFRALWSMVVLFVFGAMVFHHAAQIGSMAPTSPEMVMLDAKWIGCESGPAYEALDCFKRNAPDFPRFNSYVFSLDTLLPVVSFGMEGYWLPSEARGTRFATFAAGYLWFHIAAGWVLSLLLVAGLSGLIRTDNTK</sequence>
<feature type="transmembrane region" description="Helical" evidence="1">
    <location>
        <begin position="320"/>
        <end position="339"/>
    </location>
</feature>
<dbReference type="Proteomes" id="UP000318590">
    <property type="component" value="Unassembled WGS sequence"/>
</dbReference>
<keyword evidence="1" id="KW-0472">Membrane</keyword>
<organism evidence="2 3">
    <name type="scientific">Palleronia caenipelagi</name>
    <dbReference type="NCBI Taxonomy" id="2489174"/>
    <lineage>
        <taxon>Bacteria</taxon>
        <taxon>Pseudomonadati</taxon>
        <taxon>Pseudomonadota</taxon>
        <taxon>Alphaproteobacteria</taxon>
        <taxon>Rhodobacterales</taxon>
        <taxon>Roseobacteraceae</taxon>
        <taxon>Palleronia</taxon>
    </lineage>
</organism>
<dbReference type="EMBL" id="VFSV01000010">
    <property type="protein sequence ID" value="TRD21659.1"/>
    <property type="molecule type" value="Genomic_DNA"/>
</dbReference>
<keyword evidence="1" id="KW-0812">Transmembrane</keyword>
<proteinExistence type="predicted"/>
<feature type="transmembrane region" description="Helical" evidence="1">
    <location>
        <begin position="383"/>
        <end position="401"/>
    </location>
</feature>
<keyword evidence="1" id="KW-1133">Transmembrane helix</keyword>
<comment type="caution">
    <text evidence="2">The sequence shown here is derived from an EMBL/GenBank/DDBJ whole genome shotgun (WGS) entry which is preliminary data.</text>
</comment>
<feature type="transmembrane region" description="Helical" evidence="1">
    <location>
        <begin position="421"/>
        <end position="445"/>
    </location>
</feature>
<evidence type="ECO:0000256" key="1">
    <source>
        <dbReference type="SAM" id="Phobius"/>
    </source>
</evidence>